<sequence length="177" mass="19743">MNVNNLRENIALVSQEPYDMTIKENILLDCRPGQNITQTDLEKACRETNIHNFIVGLPNGYDSFVGGKEIQLTGGQKQRIAIARALVRNPKILLLDEATSALDSESENVVQKALYAAAHGRTTLAIAHRLSTIQHADIIFVIKDGKVYGQGTHQELLELHGIYYMIIQKQYLGESNL</sequence>
<dbReference type="SUPFAM" id="SSF52540">
    <property type="entry name" value="P-loop containing nucleoside triphosphate hydrolases"/>
    <property type="match status" value="1"/>
</dbReference>
<dbReference type="Proteomes" id="UP000789901">
    <property type="component" value="Unassembled WGS sequence"/>
</dbReference>
<proteinExistence type="predicted"/>
<evidence type="ECO:0000259" key="1">
    <source>
        <dbReference type="PROSITE" id="PS50893"/>
    </source>
</evidence>
<name>A0ABN7UX83_GIGMA</name>
<dbReference type="InterPro" id="IPR003439">
    <property type="entry name" value="ABC_transporter-like_ATP-bd"/>
</dbReference>
<evidence type="ECO:0000313" key="3">
    <source>
        <dbReference type="Proteomes" id="UP000789901"/>
    </source>
</evidence>
<dbReference type="InterPro" id="IPR027417">
    <property type="entry name" value="P-loop_NTPase"/>
</dbReference>
<comment type="caution">
    <text evidence="2">The sequence shown here is derived from an EMBL/GenBank/DDBJ whole genome shotgun (WGS) entry which is preliminary data.</text>
</comment>
<feature type="domain" description="ABC transporter" evidence="1">
    <location>
        <begin position="1"/>
        <end position="169"/>
    </location>
</feature>
<evidence type="ECO:0000313" key="2">
    <source>
        <dbReference type="EMBL" id="CAG8685092.1"/>
    </source>
</evidence>
<protein>
    <submittedName>
        <fullName evidence="2">3313_t:CDS:1</fullName>
    </submittedName>
</protein>
<accession>A0ABN7UX83</accession>
<dbReference type="PANTHER" id="PTHR24221">
    <property type="entry name" value="ATP-BINDING CASSETTE SUB-FAMILY B"/>
    <property type="match status" value="1"/>
</dbReference>
<reference evidence="2 3" key="1">
    <citation type="submission" date="2021-06" db="EMBL/GenBank/DDBJ databases">
        <authorList>
            <person name="Kallberg Y."/>
            <person name="Tangrot J."/>
            <person name="Rosling A."/>
        </authorList>
    </citation>
    <scope>NUCLEOTIDE SEQUENCE [LARGE SCALE GENOMIC DNA]</scope>
    <source>
        <strain evidence="2 3">120-4 pot B 10/14</strain>
    </source>
</reference>
<dbReference type="PROSITE" id="PS50893">
    <property type="entry name" value="ABC_TRANSPORTER_2"/>
    <property type="match status" value="1"/>
</dbReference>
<dbReference type="EMBL" id="CAJVQB010006491">
    <property type="protein sequence ID" value="CAG8685092.1"/>
    <property type="molecule type" value="Genomic_DNA"/>
</dbReference>
<dbReference type="Pfam" id="PF00005">
    <property type="entry name" value="ABC_tran"/>
    <property type="match status" value="1"/>
</dbReference>
<dbReference type="PANTHER" id="PTHR24221:SF503">
    <property type="entry name" value="MITOCHONDRIAL POTASSIUM CHANNEL ATP-BINDING SUBUNIT"/>
    <property type="match status" value="1"/>
</dbReference>
<gene>
    <name evidence="2" type="ORF">GMARGA_LOCUS11209</name>
</gene>
<keyword evidence="3" id="KW-1185">Reference proteome</keyword>
<dbReference type="InterPro" id="IPR039421">
    <property type="entry name" value="Type_1_exporter"/>
</dbReference>
<dbReference type="Gene3D" id="3.40.50.300">
    <property type="entry name" value="P-loop containing nucleotide triphosphate hydrolases"/>
    <property type="match status" value="1"/>
</dbReference>
<organism evidence="2 3">
    <name type="scientific">Gigaspora margarita</name>
    <dbReference type="NCBI Taxonomy" id="4874"/>
    <lineage>
        <taxon>Eukaryota</taxon>
        <taxon>Fungi</taxon>
        <taxon>Fungi incertae sedis</taxon>
        <taxon>Mucoromycota</taxon>
        <taxon>Glomeromycotina</taxon>
        <taxon>Glomeromycetes</taxon>
        <taxon>Diversisporales</taxon>
        <taxon>Gigasporaceae</taxon>
        <taxon>Gigaspora</taxon>
    </lineage>
</organism>